<dbReference type="InterPro" id="IPR013762">
    <property type="entry name" value="Integrase-like_cat_sf"/>
</dbReference>
<accession>A0A8T8K6E7</accession>
<dbReference type="CDD" id="cd00397">
    <property type="entry name" value="DNA_BRE_C"/>
    <property type="match status" value="1"/>
</dbReference>
<sequence length="392" mass="45996">MKFDVASQDRIDLWVLRKDLEKSTLKSYLNCLRNFCELIGKTPDELILEADAEEEKGIKLRDRKINLYFLKFKRKLENDGKANGTIKLNIYALKSFYSSLDIQVPNFKTPRGDISLEKNYGKLISQFELQTLINIAASRERALIYIMALSGMAQAEARRLTIRQFMDAVGEVIDKEINSMEELFAEEKKLEEHILTIHLVRKKVNYRYITFIPPEATMQVISYLKERMYGRNQNIRIKDYESPIFVKINGEPIDRDCIVTNFRRVGLEAGFKKKKGAYSFWRAHGLRKYFISTIMNKMGDKVLADFLAGHKISDVDRAYWYMDPEDLKKRYIKALKYLSIDGTKVLSDDIKKLKYLQKVQDKMKQDMIKTQKLFEVLKENPELMEIINQVEK</sequence>
<dbReference type="InterPro" id="IPR010998">
    <property type="entry name" value="Integrase_recombinase_N"/>
</dbReference>
<keyword evidence="3" id="KW-0233">DNA recombination</keyword>
<proteinExistence type="predicted"/>
<dbReference type="EMBL" id="CP058560">
    <property type="protein sequence ID" value="QUH24186.1"/>
    <property type="molecule type" value="Genomic_DNA"/>
</dbReference>
<dbReference type="InterPro" id="IPR050090">
    <property type="entry name" value="Tyrosine_recombinase_XerCD"/>
</dbReference>
<organism evidence="7 8">
    <name type="scientific">Methanobacterium alkalithermotolerans</name>
    <dbReference type="NCBI Taxonomy" id="2731220"/>
    <lineage>
        <taxon>Archaea</taxon>
        <taxon>Methanobacteriati</taxon>
        <taxon>Methanobacteriota</taxon>
        <taxon>Methanomada group</taxon>
        <taxon>Methanobacteria</taxon>
        <taxon>Methanobacteriales</taxon>
        <taxon>Methanobacteriaceae</taxon>
        <taxon>Methanobacterium</taxon>
    </lineage>
</organism>
<dbReference type="PANTHER" id="PTHR30349">
    <property type="entry name" value="PHAGE INTEGRASE-RELATED"/>
    <property type="match status" value="1"/>
</dbReference>
<dbReference type="GeneID" id="64821232"/>
<gene>
    <name evidence="7" type="ORF">HYG87_10665</name>
</gene>
<dbReference type="AlphaFoldDB" id="A0A8T8K6E7"/>
<keyword evidence="2 4" id="KW-0238">DNA-binding</keyword>
<dbReference type="InterPro" id="IPR011010">
    <property type="entry name" value="DNA_brk_join_enz"/>
</dbReference>
<dbReference type="PROSITE" id="PS51898">
    <property type="entry name" value="TYR_RECOMBINASE"/>
    <property type="match status" value="1"/>
</dbReference>
<evidence type="ECO:0000256" key="1">
    <source>
        <dbReference type="ARBA" id="ARBA00022908"/>
    </source>
</evidence>
<dbReference type="InterPro" id="IPR044068">
    <property type="entry name" value="CB"/>
</dbReference>
<dbReference type="GO" id="GO:0003677">
    <property type="term" value="F:DNA binding"/>
    <property type="evidence" value="ECO:0007669"/>
    <property type="project" value="UniProtKB-UniRule"/>
</dbReference>
<evidence type="ECO:0000256" key="2">
    <source>
        <dbReference type="ARBA" id="ARBA00023125"/>
    </source>
</evidence>
<evidence type="ECO:0000256" key="3">
    <source>
        <dbReference type="ARBA" id="ARBA00023172"/>
    </source>
</evidence>
<dbReference type="Gene3D" id="1.10.443.10">
    <property type="entry name" value="Intergrase catalytic core"/>
    <property type="match status" value="1"/>
</dbReference>
<dbReference type="Gene3D" id="1.10.150.130">
    <property type="match status" value="1"/>
</dbReference>
<dbReference type="PROSITE" id="PS51900">
    <property type="entry name" value="CB"/>
    <property type="match status" value="1"/>
</dbReference>
<dbReference type="KEGG" id="meme:HYG87_10665"/>
<evidence type="ECO:0000259" key="5">
    <source>
        <dbReference type="PROSITE" id="PS51898"/>
    </source>
</evidence>
<protein>
    <submittedName>
        <fullName evidence="7">Site-specific integrase</fullName>
    </submittedName>
</protein>
<dbReference type="Pfam" id="PF00589">
    <property type="entry name" value="Phage_integrase"/>
    <property type="match status" value="1"/>
</dbReference>
<dbReference type="SUPFAM" id="SSF56349">
    <property type="entry name" value="DNA breaking-rejoining enzymes"/>
    <property type="match status" value="1"/>
</dbReference>
<dbReference type="PANTHER" id="PTHR30349:SF41">
    <property type="entry name" value="INTEGRASE_RECOMBINASE PROTEIN MJ0367-RELATED"/>
    <property type="match status" value="1"/>
</dbReference>
<evidence type="ECO:0000259" key="6">
    <source>
        <dbReference type="PROSITE" id="PS51900"/>
    </source>
</evidence>
<dbReference type="GO" id="GO:0015074">
    <property type="term" value="P:DNA integration"/>
    <property type="evidence" value="ECO:0007669"/>
    <property type="project" value="UniProtKB-KW"/>
</dbReference>
<keyword evidence="1" id="KW-0229">DNA integration</keyword>
<evidence type="ECO:0000313" key="8">
    <source>
        <dbReference type="Proteomes" id="UP000681041"/>
    </source>
</evidence>
<evidence type="ECO:0000313" key="7">
    <source>
        <dbReference type="EMBL" id="QUH24186.1"/>
    </source>
</evidence>
<evidence type="ECO:0000256" key="4">
    <source>
        <dbReference type="PROSITE-ProRule" id="PRU01248"/>
    </source>
</evidence>
<name>A0A8T8K6E7_9EURY</name>
<dbReference type="InterPro" id="IPR002104">
    <property type="entry name" value="Integrase_catalytic"/>
</dbReference>
<dbReference type="RefSeq" id="WP_211533144.1">
    <property type="nucleotide sequence ID" value="NZ_CP058560.1"/>
</dbReference>
<keyword evidence="8" id="KW-1185">Reference proteome</keyword>
<dbReference type="OrthoDB" id="78358at2157"/>
<dbReference type="Proteomes" id="UP000681041">
    <property type="component" value="Chromosome"/>
</dbReference>
<reference evidence="7" key="1">
    <citation type="submission" date="2020-07" db="EMBL/GenBank/DDBJ databases">
        <title>Methanobacterium. sp. MethCan genome.</title>
        <authorList>
            <person name="Postec A."/>
            <person name="Quemeneur M."/>
        </authorList>
    </citation>
    <scope>NUCLEOTIDE SEQUENCE</scope>
    <source>
        <strain evidence="7">MethCAN</strain>
    </source>
</reference>
<feature type="domain" description="Core-binding (CB)" evidence="6">
    <location>
        <begin position="1"/>
        <end position="101"/>
    </location>
</feature>
<dbReference type="GO" id="GO:0006310">
    <property type="term" value="P:DNA recombination"/>
    <property type="evidence" value="ECO:0007669"/>
    <property type="project" value="UniProtKB-KW"/>
</dbReference>
<feature type="domain" description="Tyr recombinase" evidence="5">
    <location>
        <begin position="118"/>
        <end position="332"/>
    </location>
</feature>